<evidence type="ECO:0000313" key="2">
    <source>
        <dbReference type="EMBL" id="QHT35471.1"/>
    </source>
</evidence>
<keyword evidence="1" id="KW-0472">Membrane</keyword>
<name>A0A6C0F3M6_9ZZZZ</name>
<dbReference type="AlphaFoldDB" id="A0A6C0F3M6"/>
<sequence length="60" mass="6312">MSTFKKWLLLVIVAIALFHAVGGGFADMFGGGTSLFSAAHGWNEGVIYMLLAIVVAIAVK</sequence>
<keyword evidence="1" id="KW-1133">Transmembrane helix</keyword>
<organism evidence="2">
    <name type="scientific">viral metagenome</name>
    <dbReference type="NCBI Taxonomy" id="1070528"/>
    <lineage>
        <taxon>unclassified sequences</taxon>
        <taxon>metagenomes</taxon>
        <taxon>organismal metagenomes</taxon>
    </lineage>
</organism>
<proteinExistence type="predicted"/>
<keyword evidence="1" id="KW-0812">Transmembrane</keyword>
<reference evidence="2" key="1">
    <citation type="journal article" date="2020" name="Nature">
        <title>Giant virus diversity and host interactions through global metagenomics.</title>
        <authorList>
            <person name="Schulz F."/>
            <person name="Roux S."/>
            <person name="Paez-Espino D."/>
            <person name="Jungbluth S."/>
            <person name="Walsh D.A."/>
            <person name="Denef V.J."/>
            <person name="McMahon K.D."/>
            <person name="Konstantinidis K.T."/>
            <person name="Eloe-Fadrosh E.A."/>
            <person name="Kyrpides N.C."/>
            <person name="Woyke T."/>
        </authorList>
    </citation>
    <scope>NUCLEOTIDE SEQUENCE</scope>
    <source>
        <strain evidence="2">GVMAG-M-3300009180-45</strain>
    </source>
</reference>
<dbReference type="EMBL" id="MN739021">
    <property type="protein sequence ID" value="QHT35471.1"/>
    <property type="molecule type" value="Genomic_DNA"/>
</dbReference>
<feature type="transmembrane region" description="Helical" evidence="1">
    <location>
        <begin position="42"/>
        <end position="59"/>
    </location>
</feature>
<protein>
    <submittedName>
        <fullName evidence="2">Uncharacterized protein</fullName>
    </submittedName>
</protein>
<accession>A0A6C0F3M6</accession>
<evidence type="ECO:0000256" key="1">
    <source>
        <dbReference type="SAM" id="Phobius"/>
    </source>
</evidence>